<dbReference type="PROSITE" id="PS00146">
    <property type="entry name" value="BETA_LACTAMASE_A"/>
    <property type="match status" value="1"/>
</dbReference>
<dbReference type="Pfam" id="PF13354">
    <property type="entry name" value="Beta-lactamase2"/>
    <property type="match status" value="1"/>
</dbReference>
<reference evidence="9" key="1">
    <citation type="journal article" date="2014" name="Int. J. Syst. Evol. Microbiol.">
        <title>Complete genome sequence of Corynebacterium casei LMG S-19264T (=DSM 44701T), isolated from a smear-ripened cheese.</title>
        <authorList>
            <consortium name="US DOE Joint Genome Institute (JGI-PGF)"/>
            <person name="Walter F."/>
            <person name="Albersmeier A."/>
            <person name="Kalinowski J."/>
            <person name="Ruckert C."/>
        </authorList>
    </citation>
    <scope>NUCLEOTIDE SEQUENCE</scope>
    <source>
        <strain evidence="9">KCTC 12344</strain>
    </source>
</reference>
<protein>
    <recommendedName>
        <fullName evidence="3 6">Beta-lactamase</fullName>
        <ecNumber evidence="3 6">3.5.2.6</ecNumber>
    </recommendedName>
</protein>
<dbReference type="PANTHER" id="PTHR35333">
    <property type="entry name" value="BETA-LACTAMASE"/>
    <property type="match status" value="1"/>
</dbReference>
<evidence type="ECO:0000256" key="7">
    <source>
        <dbReference type="SAM" id="SignalP"/>
    </source>
</evidence>
<dbReference type="SUPFAM" id="SSF56601">
    <property type="entry name" value="beta-lactamase/transpeptidase-like"/>
    <property type="match status" value="1"/>
</dbReference>
<evidence type="ECO:0000256" key="5">
    <source>
        <dbReference type="ARBA" id="ARBA00023251"/>
    </source>
</evidence>
<dbReference type="PRINTS" id="PR00118">
    <property type="entry name" value="BLACTAMASEA"/>
</dbReference>
<dbReference type="GO" id="GO:0008800">
    <property type="term" value="F:beta-lactamase activity"/>
    <property type="evidence" value="ECO:0007669"/>
    <property type="project" value="UniProtKB-UniRule"/>
</dbReference>
<comment type="catalytic activity">
    <reaction evidence="1 6">
        <text>a beta-lactam + H2O = a substituted beta-amino acid</text>
        <dbReference type="Rhea" id="RHEA:20401"/>
        <dbReference type="ChEBI" id="CHEBI:15377"/>
        <dbReference type="ChEBI" id="CHEBI:35627"/>
        <dbReference type="ChEBI" id="CHEBI:140347"/>
        <dbReference type="EC" id="3.5.2.6"/>
    </reaction>
</comment>
<evidence type="ECO:0000256" key="6">
    <source>
        <dbReference type="RuleBase" id="RU361140"/>
    </source>
</evidence>
<evidence type="ECO:0000256" key="2">
    <source>
        <dbReference type="ARBA" id="ARBA00009009"/>
    </source>
</evidence>
<feature type="signal peptide" evidence="7">
    <location>
        <begin position="1"/>
        <end position="27"/>
    </location>
</feature>
<feature type="domain" description="Beta-lactamase class A catalytic" evidence="8">
    <location>
        <begin position="46"/>
        <end position="264"/>
    </location>
</feature>
<dbReference type="InterPro" id="IPR000871">
    <property type="entry name" value="Beta-lactam_class-A"/>
</dbReference>
<dbReference type="GO" id="GO:0046677">
    <property type="term" value="P:response to antibiotic"/>
    <property type="evidence" value="ECO:0007669"/>
    <property type="project" value="UniProtKB-UniRule"/>
</dbReference>
<reference evidence="9" key="2">
    <citation type="submission" date="2022-12" db="EMBL/GenBank/DDBJ databases">
        <authorList>
            <person name="Sun Q."/>
            <person name="Kim S."/>
        </authorList>
    </citation>
    <scope>NUCLEOTIDE SEQUENCE</scope>
    <source>
        <strain evidence="9">KCTC 12344</strain>
    </source>
</reference>
<dbReference type="EC" id="3.5.2.6" evidence="3 6"/>
<keyword evidence="7" id="KW-0732">Signal</keyword>
<dbReference type="Gene3D" id="3.40.710.10">
    <property type="entry name" value="DD-peptidase/beta-lactamase superfamily"/>
    <property type="match status" value="1"/>
</dbReference>
<name>A0AA88CC66_9BURK</name>
<dbReference type="PANTHER" id="PTHR35333:SF3">
    <property type="entry name" value="BETA-LACTAMASE-TYPE TRANSPEPTIDASE FOLD CONTAINING PROTEIN"/>
    <property type="match status" value="1"/>
</dbReference>
<comment type="caution">
    <text evidence="9">The sequence shown here is derived from an EMBL/GenBank/DDBJ whole genome shotgun (WGS) entry which is preliminary data.</text>
</comment>
<feature type="chain" id="PRO_5041717964" description="Beta-lactamase" evidence="7">
    <location>
        <begin position="28"/>
        <end position="295"/>
    </location>
</feature>
<dbReference type="Proteomes" id="UP000619512">
    <property type="component" value="Unassembled WGS sequence"/>
</dbReference>
<organism evidence="9 10">
    <name type="scientific">Pseudoduganella plicata</name>
    <dbReference type="NCBI Taxonomy" id="321984"/>
    <lineage>
        <taxon>Bacteria</taxon>
        <taxon>Pseudomonadati</taxon>
        <taxon>Pseudomonadota</taxon>
        <taxon>Betaproteobacteria</taxon>
        <taxon>Burkholderiales</taxon>
        <taxon>Oxalobacteraceae</taxon>
        <taxon>Telluria group</taxon>
        <taxon>Pseudoduganella</taxon>
    </lineage>
</organism>
<evidence type="ECO:0000313" key="10">
    <source>
        <dbReference type="Proteomes" id="UP000619512"/>
    </source>
</evidence>
<proteinExistence type="inferred from homology"/>
<keyword evidence="5 6" id="KW-0046">Antibiotic resistance</keyword>
<dbReference type="NCBIfam" id="NF033103">
    <property type="entry name" value="bla_class_A"/>
    <property type="match status" value="1"/>
</dbReference>
<evidence type="ECO:0000256" key="3">
    <source>
        <dbReference type="ARBA" id="ARBA00012865"/>
    </source>
</evidence>
<dbReference type="GO" id="GO:0030655">
    <property type="term" value="P:beta-lactam antibiotic catabolic process"/>
    <property type="evidence" value="ECO:0007669"/>
    <property type="project" value="InterPro"/>
</dbReference>
<dbReference type="InterPro" id="IPR045155">
    <property type="entry name" value="Beta-lactam_cat"/>
</dbReference>
<evidence type="ECO:0000256" key="4">
    <source>
        <dbReference type="ARBA" id="ARBA00022801"/>
    </source>
</evidence>
<gene>
    <name evidence="9" type="primary">penA</name>
    <name evidence="9" type="ORF">GCM10007388_22820</name>
</gene>
<dbReference type="AlphaFoldDB" id="A0AA88CC66"/>
<dbReference type="EMBL" id="BMWW01000003">
    <property type="protein sequence ID" value="GGY88821.1"/>
    <property type="molecule type" value="Genomic_DNA"/>
</dbReference>
<evidence type="ECO:0000313" key="9">
    <source>
        <dbReference type="EMBL" id="GGY88821.1"/>
    </source>
</evidence>
<evidence type="ECO:0000259" key="8">
    <source>
        <dbReference type="Pfam" id="PF13354"/>
    </source>
</evidence>
<dbReference type="InterPro" id="IPR023650">
    <property type="entry name" value="Beta-lactam_class-A_AS"/>
</dbReference>
<comment type="similarity">
    <text evidence="2 6">Belongs to the class-A beta-lactamase family.</text>
</comment>
<evidence type="ECO:0000256" key="1">
    <source>
        <dbReference type="ARBA" id="ARBA00001526"/>
    </source>
</evidence>
<dbReference type="InterPro" id="IPR012338">
    <property type="entry name" value="Beta-lactam/transpept-like"/>
</dbReference>
<sequence>MPMTTSLKRRTLLAAATLPFISSPSFATRSPATFYSIERNLGGRLGVATIDTATGENDGHRRDERFPMCSTFKTIVAAAVLARSVTERGFLRKRLRYTQADIRPHSPVSEKHVADGMTTADLCAATIQYSDNAAANILMQELGGPAAITAYARTLGDTTFRLDRWETELNTAIPGDERDTTTPLAMARTLKKLLLDDGLPPAQRQQLKDWMVGNTTGDTRIRAGAPKGAMVADKTGTSGSYGVANDIGVVWVPDRAPVVVVVFTHSMDKAAEARSEIVAAATRVALARPLYDYLK</sequence>
<keyword evidence="4 6" id="KW-0378">Hydrolase</keyword>
<accession>A0AA88CC66</accession>